<dbReference type="PANTHER" id="PTHR12329">
    <property type="entry name" value="BCL2-ASSOCIATED ATHANOGENE"/>
    <property type="match status" value="1"/>
</dbReference>
<feature type="compositionally biased region" description="Pro residues" evidence="2">
    <location>
        <begin position="211"/>
        <end position="220"/>
    </location>
</feature>
<dbReference type="AlphaFoldDB" id="A0AAD1TEM8"/>
<dbReference type="Proteomes" id="UP001295444">
    <property type="component" value="Chromosome 11"/>
</dbReference>
<proteinExistence type="predicted"/>
<protein>
    <submittedName>
        <fullName evidence="4">BAG family molecular chaperone regulator 3</fullName>
    </submittedName>
</protein>
<dbReference type="Pfam" id="PF02179">
    <property type="entry name" value="BAG"/>
    <property type="match status" value="1"/>
</dbReference>
<reference evidence="4" key="1">
    <citation type="submission" date="2022-03" db="EMBL/GenBank/DDBJ databases">
        <authorList>
            <person name="Alioto T."/>
            <person name="Alioto T."/>
            <person name="Gomez Garrido J."/>
        </authorList>
    </citation>
    <scope>NUCLEOTIDE SEQUENCE</scope>
</reference>
<evidence type="ECO:0000259" key="3">
    <source>
        <dbReference type="PROSITE" id="PS51035"/>
    </source>
</evidence>
<dbReference type="PANTHER" id="PTHR12329:SF5">
    <property type="entry name" value="STARVIN, ISOFORM E"/>
    <property type="match status" value="1"/>
</dbReference>
<accession>A0AAD1TEM8</accession>
<feature type="compositionally biased region" description="Polar residues" evidence="2">
    <location>
        <begin position="391"/>
        <end position="406"/>
    </location>
</feature>
<sequence>MQRVKNEPVSVQKRPQSPLWSYNRPQSPARTPGDSSQTDRHGGQSAGSPTSSGSPQGPSPPPSVTDSQNSLGQSPGRQSVLSQSPGRQSMGSHQLPRGYISIPVFHESNVPRPPTQGYQYMPKPHYPQPSGDYHSHQPVYGKVQDERDSRLPSPHPPAKVASSRESSPVRVVSQSPAPVRMKTVVDKPQVQQIHIQRESPPRYQQENKPSSPIPSEPPSYTPIQMTFKDSDMKHLPQKATPENVDEHSPSPIPIVPVEETPGQKEPTPPKEPEVLEPQEKHPGVLQVEQILQRVETLQKAVLDFQGRRNEKPYLILEEDLTKVLLALDSVDPDGRADVRQARKDGVRKVQNILETLEQKASGDTECSQAMDSAGTSHDSMEVDRTLDRSNAIPSSLCVSDQHTSESYQKEGSDSGPSCLSTHSESH</sequence>
<feature type="compositionally biased region" description="Polar residues" evidence="2">
    <location>
        <begin position="13"/>
        <end position="36"/>
    </location>
</feature>
<name>A0AAD1TEM8_PELCU</name>
<evidence type="ECO:0000256" key="2">
    <source>
        <dbReference type="SAM" id="MobiDB-lite"/>
    </source>
</evidence>
<feature type="compositionally biased region" description="Basic and acidic residues" evidence="2">
    <location>
        <begin position="378"/>
        <end position="387"/>
    </location>
</feature>
<evidence type="ECO:0000256" key="1">
    <source>
        <dbReference type="ARBA" id="ARBA00023186"/>
    </source>
</evidence>
<feature type="compositionally biased region" description="Polar residues" evidence="2">
    <location>
        <begin position="414"/>
        <end position="426"/>
    </location>
</feature>
<feature type="region of interest" description="Disordered" evidence="2">
    <location>
        <begin position="357"/>
        <end position="426"/>
    </location>
</feature>
<feature type="compositionally biased region" description="Basic and acidic residues" evidence="2">
    <location>
        <begin position="267"/>
        <end position="278"/>
    </location>
</feature>
<dbReference type="GO" id="GO:0051087">
    <property type="term" value="F:protein-folding chaperone binding"/>
    <property type="evidence" value="ECO:0007669"/>
    <property type="project" value="InterPro"/>
</dbReference>
<dbReference type="EMBL" id="OW240922">
    <property type="protein sequence ID" value="CAH2323271.1"/>
    <property type="molecule type" value="Genomic_DNA"/>
</dbReference>
<gene>
    <name evidence="4" type="ORF">PECUL_23A022603</name>
</gene>
<evidence type="ECO:0000313" key="4">
    <source>
        <dbReference type="EMBL" id="CAH2323271.1"/>
    </source>
</evidence>
<feature type="compositionally biased region" description="Polar residues" evidence="2">
    <location>
        <begin position="364"/>
        <end position="377"/>
    </location>
</feature>
<dbReference type="InterPro" id="IPR039773">
    <property type="entry name" value="BAG_chaperone_regulator"/>
</dbReference>
<evidence type="ECO:0000313" key="5">
    <source>
        <dbReference type="Proteomes" id="UP001295444"/>
    </source>
</evidence>
<dbReference type="GO" id="GO:0005829">
    <property type="term" value="C:cytosol"/>
    <property type="evidence" value="ECO:0007669"/>
    <property type="project" value="TreeGrafter"/>
</dbReference>
<dbReference type="GO" id="GO:0050821">
    <property type="term" value="P:protein stabilization"/>
    <property type="evidence" value="ECO:0007669"/>
    <property type="project" value="TreeGrafter"/>
</dbReference>
<keyword evidence="1" id="KW-0143">Chaperone</keyword>
<feature type="compositionally biased region" description="Polar residues" evidence="2">
    <location>
        <begin position="64"/>
        <end position="92"/>
    </location>
</feature>
<feature type="domain" description="BAG" evidence="3">
    <location>
        <begin position="283"/>
        <end position="360"/>
    </location>
</feature>
<keyword evidence="5" id="KW-1185">Reference proteome</keyword>
<feature type="compositionally biased region" description="Low complexity" evidence="2">
    <location>
        <begin position="46"/>
        <end position="56"/>
    </location>
</feature>
<dbReference type="SMART" id="SM00264">
    <property type="entry name" value="BAG"/>
    <property type="match status" value="1"/>
</dbReference>
<dbReference type="Gene3D" id="1.20.58.120">
    <property type="entry name" value="BAG domain"/>
    <property type="match status" value="1"/>
</dbReference>
<organism evidence="4 5">
    <name type="scientific">Pelobates cultripes</name>
    <name type="common">Western spadefoot toad</name>
    <dbReference type="NCBI Taxonomy" id="61616"/>
    <lineage>
        <taxon>Eukaryota</taxon>
        <taxon>Metazoa</taxon>
        <taxon>Chordata</taxon>
        <taxon>Craniata</taxon>
        <taxon>Vertebrata</taxon>
        <taxon>Euteleostomi</taxon>
        <taxon>Amphibia</taxon>
        <taxon>Batrachia</taxon>
        <taxon>Anura</taxon>
        <taxon>Pelobatoidea</taxon>
        <taxon>Pelobatidae</taxon>
        <taxon>Pelobates</taxon>
    </lineage>
</organism>
<dbReference type="GO" id="GO:0000774">
    <property type="term" value="F:adenyl-nucleotide exchange factor activity"/>
    <property type="evidence" value="ECO:0007669"/>
    <property type="project" value="TreeGrafter"/>
</dbReference>
<dbReference type="InterPro" id="IPR036533">
    <property type="entry name" value="BAG_dom_sf"/>
</dbReference>
<dbReference type="GO" id="GO:0005634">
    <property type="term" value="C:nucleus"/>
    <property type="evidence" value="ECO:0007669"/>
    <property type="project" value="TreeGrafter"/>
</dbReference>
<dbReference type="PROSITE" id="PS51035">
    <property type="entry name" value="BAG"/>
    <property type="match status" value="1"/>
</dbReference>
<dbReference type="SUPFAM" id="SSF63491">
    <property type="entry name" value="BAG domain"/>
    <property type="match status" value="1"/>
</dbReference>
<dbReference type="InterPro" id="IPR003103">
    <property type="entry name" value="BAG_domain"/>
</dbReference>
<feature type="compositionally biased region" description="Low complexity" evidence="2">
    <location>
        <begin position="160"/>
        <end position="180"/>
    </location>
</feature>
<dbReference type="GO" id="GO:0016020">
    <property type="term" value="C:membrane"/>
    <property type="evidence" value="ECO:0007669"/>
    <property type="project" value="TreeGrafter"/>
</dbReference>
<feature type="region of interest" description="Disordered" evidence="2">
    <location>
        <begin position="1"/>
        <end position="278"/>
    </location>
</feature>